<keyword evidence="3" id="KW-1185">Reference proteome</keyword>
<sequence>MLIIAHNENIFGFGNYLWVYQLLIILDLFLQTKLLIKYIVNPLFNGPEYFEIYDISNSYYLTENKHKFKNLRFIKVKCQRDISLKLILSSFYNCEIIRAENSNKNFRKFIDSTPYQEVLFQNLIDIQEFEEVIEENSINFKYNAFVLITCSGILNEINEDNIIYADKFHELQDNLIYSQVQSTIYRKILYNKYLKDFIPLNPAIVLYDLYD</sequence>
<dbReference type="GeneID" id="7833656"/>
<gene>
    <name evidence="2" type="ORF">TTHERM_00190980</name>
</gene>
<dbReference type="KEGG" id="tet:TTHERM_00190980"/>
<reference evidence="3" key="1">
    <citation type="journal article" date="2006" name="PLoS Biol.">
        <title>Macronuclear genome sequence of the ciliate Tetrahymena thermophila, a model eukaryote.</title>
        <authorList>
            <person name="Eisen J.A."/>
            <person name="Coyne R.S."/>
            <person name="Wu M."/>
            <person name="Wu D."/>
            <person name="Thiagarajan M."/>
            <person name="Wortman J.R."/>
            <person name="Badger J.H."/>
            <person name="Ren Q."/>
            <person name="Amedeo P."/>
            <person name="Jones K.M."/>
            <person name="Tallon L.J."/>
            <person name="Delcher A.L."/>
            <person name="Salzberg S.L."/>
            <person name="Silva J.C."/>
            <person name="Haas B.J."/>
            <person name="Majoros W.H."/>
            <person name="Farzad M."/>
            <person name="Carlton J.M."/>
            <person name="Smith R.K. Jr."/>
            <person name="Garg J."/>
            <person name="Pearlman R.E."/>
            <person name="Karrer K.M."/>
            <person name="Sun L."/>
            <person name="Manning G."/>
            <person name="Elde N.C."/>
            <person name="Turkewitz A.P."/>
            <person name="Asai D.J."/>
            <person name="Wilkes D.E."/>
            <person name="Wang Y."/>
            <person name="Cai H."/>
            <person name="Collins K."/>
            <person name="Stewart B.A."/>
            <person name="Lee S.R."/>
            <person name="Wilamowska K."/>
            <person name="Weinberg Z."/>
            <person name="Ruzzo W.L."/>
            <person name="Wloga D."/>
            <person name="Gaertig J."/>
            <person name="Frankel J."/>
            <person name="Tsao C.-C."/>
            <person name="Gorovsky M.A."/>
            <person name="Keeling P.J."/>
            <person name="Waller R.F."/>
            <person name="Patron N.J."/>
            <person name="Cherry J.M."/>
            <person name="Stover N.A."/>
            <person name="Krieger C.J."/>
            <person name="del Toro C."/>
            <person name="Ryder H.F."/>
            <person name="Williamson S.C."/>
            <person name="Barbeau R.A."/>
            <person name="Hamilton E.P."/>
            <person name="Orias E."/>
        </authorList>
    </citation>
    <scope>NUCLEOTIDE SEQUENCE [LARGE SCALE GENOMIC DNA]</scope>
    <source>
        <strain evidence="3">SB210</strain>
    </source>
</reference>
<dbReference type="RefSeq" id="XP_001016675.1">
    <property type="nucleotide sequence ID" value="XM_001016675.1"/>
</dbReference>
<organism evidence="2 3">
    <name type="scientific">Tetrahymena thermophila (strain SB210)</name>
    <dbReference type="NCBI Taxonomy" id="312017"/>
    <lineage>
        <taxon>Eukaryota</taxon>
        <taxon>Sar</taxon>
        <taxon>Alveolata</taxon>
        <taxon>Ciliophora</taxon>
        <taxon>Intramacronucleata</taxon>
        <taxon>Oligohymenophorea</taxon>
        <taxon>Hymenostomatida</taxon>
        <taxon>Tetrahymenina</taxon>
        <taxon>Tetrahymenidae</taxon>
        <taxon>Tetrahymena</taxon>
    </lineage>
</organism>
<dbReference type="InParanoid" id="I7MEI7"/>
<keyword evidence="1" id="KW-0472">Membrane</keyword>
<protein>
    <submittedName>
        <fullName evidence="2">Transmembrane protein, putative</fullName>
    </submittedName>
</protein>
<keyword evidence="1" id="KW-1133">Transmembrane helix</keyword>
<dbReference type="Proteomes" id="UP000009168">
    <property type="component" value="Unassembled WGS sequence"/>
</dbReference>
<dbReference type="HOGENOM" id="CLU_1307076_0_0_1"/>
<evidence type="ECO:0000313" key="3">
    <source>
        <dbReference type="Proteomes" id="UP000009168"/>
    </source>
</evidence>
<keyword evidence="1 2" id="KW-0812">Transmembrane</keyword>
<proteinExistence type="predicted"/>
<evidence type="ECO:0000256" key="1">
    <source>
        <dbReference type="SAM" id="Phobius"/>
    </source>
</evidence>
<dbReference type="AlphaFoldDB" id="I7MEI7"/>
<accession>I7MEI7</accession>
<dbReference type="EMBL" id="GG662693">
    <property type="protein sequence ID" value="EAR96430.1"/>
    <property type="molecule type" value="Genomic_DNA"/>
</dbReference>
<name>I7MEI7_TETTS</name>
<feature type="transmembrane region" description="Helical" evidence="1">
    <location>
        <begin position="17"/>
        <end position="36"/>
    </location>
</feature>
<evidence type="ECO:0000313" key="2">
    <source>
        <dbReference type="EMBL" id="EAR96430.1"/>
    </source>
</evidence>